<evidence type="ECO:0000313" key="2">
    <source>
        <dbReference type="Proteomes" id="UP000001070"/>
    </source>
</evidence>
<name>B4IZF0_DROGR</name>
<dbReference type="PANTHER" id="PTHR10974:SF9">
    <property type="entry name" value="DUF229 DOMAIN CONTAINING PROTEIN-RELATED"/>
    <property type="match status" value="1"/>
</dbReference>
<protein>
    <submittedName>
        <fullName evidence="1">GH15061</fullName>
    </submittedName>
</protein>
<dbReference type="FunCoup" id="B4IZF0">
    <property type="interactions" value="3"/>
</dbReference>
<dbReference type="SUPFAM" id="SSF53649">
    <property type="entry name" value="Alkaline phosphatase-like"/>
    <property type="match status" value="1"/>
</dbReference>
<dbReference type="EMBL" id="CH916366">
    <property type="protein sequence ID" value="EDV96705.1"/>
    <property type="molecule type" value="Genomic_DNA"/>
</dbReference>
<proteinExistence type="predicted"/>
<dbReference type="AlphaFoldDB" id="B4IZF0"/>
<dbReference type="GO" id="GO:0005615">
    <property type="term" value="C:extracellular space"/>
    <property type="evidence" value="ECO:0007669"/>
    <property type="project" value="TreeGrafter"/>
</dbReference>
<dbReference type="FunFam" id="3.40.720.10:FF:000017">
    <property type="entry name" value="Predicted protein"/>
    <property type="match status" value="1"/>
</dbReference>
<dbReference type="OrthoDB" id="413313at2759"/>
<dbReference type="InParanoid" id="B4IZF0"/>
<accession>B4IZF0</accession>
<dbReference type="PhylomeDB" id="B4IZF0"/>
<dbReference type="KEGG" id="dgr:6558268"/>
<keyword evidence="2" id="KW-1185">Reference proteome</keyword>
<dbReference type="PANTHER" id="PTHR10974">
    <property type="entry name" value="FI08016P-RELATED"/>
    <property type="match status" value="1"/>
</dbReference>
<dbReference type="InterPro" id="IPR017850">
    <property type="entry name" value="Alkaline_phosphatase_core_sf"/>
</dbReference>
<dbReference type="eggNOG" id="ENOG502RJX6">
    <property type="taxonomic scope" value="Eukaryota"/>
</dbReference>
<dbReference type="Proteomes" id="UP000001070">
    <property type="component" value="Unassembled WGS sequence"/>
</dbReference>
<sequence>MPRNYLVYNSHCRISSLNPYKWEVMRHFNPIAYNHCKTRPPLTQVRYDLSTQGYVLSVDPIAFPSYNVGNTLSCCYQDVERINETNVSLTPCQAFTTNAQLSNTTDSIIVSCYSEMEQIYINGHPTIPERQAVRIRLNQWAHKDRGRRVPSVLMIGIDSISRVNLIRAMPKTAQYLYDNDWFELAGYNKIDDNTFPNIMALMVGYNLSNAMKHCSPYKVNGLDKCDFIWKLFKEHGYVTAYGEDAVKINTFNYLKKGFQQPPVDYYLRPYLSAAEKLLGGNIVLGLPHCVGFETEAEHVYNYALEFAKRYRNDSFFGFFWTNTHSHSDISQTSSMDDYLRGYLQRLVSQGTMEHSIVVFFSDHGLRFGPTRATWSGHVEERLPFLFIWLPPFVRKAHPEFVQALQQNRNRLTTPYDLHITLKHILSLSGRIGSLESLGGAKDCSKCHSLLQPVTLKRSCEDVAIADHWCTCWDFQKYDMNSNQLTYLAERVVNYINDYVSNFDNGSLANLCVPLSLGHIQSAYKAQPNEIDGSDMEIYWLIFDTSPNNAYYETTVRYNRSLPEKDNMLISRSPSRLDGYYSEPKCVKVFSIEKYCHCRR</sequence>
<gene>
    <name evidence="1" type="primary">Dgri\GH15061</name>
    <name evidence="1" type="ORF">Dgri_GH15061</name>
</gene>
<dbReference type="InterPro" id="IPR004245">
    <property type="entry name" value="DUF229"/>
</dbReference>
<dbReference type="STRING" id="7222.B4IZF0"/>
<dbReference type="OMA" id="CWENATE"/>
<organism evidence="2">
    <name type="scientific">Drosophila grimshawi</name>
    <name type="common">Hawaiian fruit fly</name>
    <name type="synonym">Idiomyia grimshawi</name>
    <dbReference type="NCBI Taxonomy" id="7222"/>
    <lineage>
        <taxon>Eukaryota</taxon>
        <taxon>Metazoa</taxon>
        <taxon>Ecdysozoa</taxon>
        <taxon>Arthropoda</taxon>
        <taxon>Hexapoda</taxon>
        <taxon>Insecta</taxon>
        <taxon>Pterygota</taxon>
        <taxon>Neoptera</taxon>
        <taxon>Endopterygota</taxon>
        <taxon>Diptera</taxon>
        <taxon>Brachycera</taxon>
        <taxon>Muscomorpha</taxon>
        <taxon>Ephydroidea</taxon>
        <taxon>Drosophilidae</taxon>
        <taxon>Drosophila</taxon>
        <taxon>Hawaiian Drosophila</taxon>
    </lineage>
</organism>
<dbReference type="Pfam" id="PF02995">
    <property type="entry name" value="DUF229"/>
    <property type="match status" value="1"/>
</dbReference>
<dbReference type="CDD" id="cd16021">
    <property type="entry name" value="ALP_like"/>
    <property type="match status" value="1"/>
</dbReference>
<dbReference type="HOGENOM" id="CLU_018076_2_0_1"/>
<evidence type="ECO:0000313" key="1">
    <source>
        <dbReference type="EMBL" id="EDV96705.1"/>
    </source>
</evidence>
<reference evidence="1 2" key="1">
    <citation type="journal article" date="2007" name="Nature">
        <title>Evolution of genes and genomes on the Drosophila phylogeny.</title>
        <authorList>
            <consortium name="Drosophila 12 Genomes Consortium"/>
            <person name="Clark A.G."/>
            <person name="Eisen M.B."/>
            <person name="Smith D.R."/>
            <person name="Bergman C.M."/>
            <person name="Oliver B."/>
            <person name="Markow T.A."/>
            <person name="Kaufman T.C."/>
            <person name="Kellis M."/>
            <person name="Gelbart W."/>
            <person name="Iyer V.N."/>
            <person name="Pollard D.A."/>
            <person name="Sackton T.B."/>
            <person name="Larracuente A.M."/>
            <person name="Singh N.D."/>
            <person name="Abad J.P."/>
            <person name="Abt D.N."/>
            <person name="Adryan B."/>
            <person name="Aguade M."/>
            <person name="Akashi H."/>
            <person name="Anderson W.W."/>
            <person name="Aquadro C.F."/>
            <person name="Ardell D.H."/>
            <person name="Arguello R."/>
            <person name="Artieri C.G."/>
            <person name="Barbash D.A."/>
            <person name="Barker D."/>
            <person name="Barsanti P."/>
            <person name="Batterham P."/>
            <person name="Batzoglou S."/>
            <person name="Begun D."/>
            <person name="Bhutkar A."/>
            <person name="Blanco E."/>
            <person name="Bosak S.A."/>
            <person name="Bradley R.K."/>
            <person name="Brand A.D."/>
            <person name="Brent M.R."/>
            <person name="Brooks A.N."/>
            <person name="Brown R.H."/>
            <person name="Butlin R.K."/>
            <person name="Caggese C."/>
            <person name="Calvi B.R."/>
            <person name="Bernardo de Carvalho A."/>
            <person name="Caspi A."/>
            <person name="Castrezana S."/>
            <person name="Celniker S.E."/>
            <person name="Chang J.L."/>
            <person name="Chapple C."/>
            <person name="Chatterji S."/>
            <person name="Chinwalla A."/>
            <person name="Civetta A."/>
            <person name="Clifton S.W."/>
            <person name="Comeron J.M."/>
            <person name="Costello J.C."/>
            <person name="Coyne J.A."/>
            <person name="Daub J."/>
            <person name="David R.G."/>
            <person name="Delcher A.L."/>
            <person name="Delehaunty K."/>
            <person name="Do C.B."/>
            <person name="Ebling H."/>
            <person name="Edwards K."/>
            <person name="Eickbush T."/>
            <person name="Evans J.D."/>
            <person name="Filipski A."/>
            <person name="Findeiss S."/>
            <person name="Freyhult E."/>
            <person name="Fulton L."/>
            <person name="Fulton R."/>
            <person name="Garcia A.C."/>
            <person name="Gardiner A."/>
            <person name="Garfield D.A."/>
            <person name="Garvin B.E."/>
            <person name="Gibson G."/>
            <person name="Gilbert D."/>
            <person name="Gnerre S."/>
            <person name="Godfrey J."/>
            <person name="Good R."/>
            <person name="Gotea V."/>
            <person name="Gravely B."/>
            <person name="Greenberg A.J."/>
            <person name="Griffiths-Jones S."/>
            <person name="Gross S."/>
            <person name="Guigo R."/>
            <person name="Gustafson E.A."/>
            <person name="Haerty W."/>
            <person name="Hahn M.W."/>
            <person name="Halligan D.L."/>
            <person name="Halpern A.L."/>
            <person name="Halter G.M."/>
            <person name="Han M.V."/>
            <person name="Heger A."/>
            <person name="Hillier L."/>
            <person name="Hinrichs A.S."/>
            <person name="Holmes I."/>
            <person name="Hoskins R.A."/>
            <person name="Hubisz M.J."/>
            <person name="Hultmark D."/>
            <person name="Huntley M.A."/>
            <person name="Jaffe D.B."/>
            <person name="Jagadeeshan S."/>
            <person name="Jeck W.R."/>
            <person name="Johnson J."/>
            <person name="Jones C.D."/>
            <person name="Jordan W.C."/>
            <person name="Karpen G.H."/>
            <person name="Kataoka E."/>
            <person name="Keightley P.D."/>
            <person name="Kheradpour P."/>
            <person name="Kirkness E.F."/>
            <person name="Koerich L.B."/>
            <person name="Kristiansen K."/>
            <person name="Kudrna D."/>
            <person name="Kulathinal R.J."/>
            <person name="Kumar S."/>
            <person name="Kwok R."/>
            <person name="Lander E."/>
            <person name="Langley C.H."/>
            <person name="Lapoint R."/>
            <person name="Lazzaro B.P."/>
            <person name="Lee S.J."/>
            <person name="Levesque L."/>
            <person name="Li R."/>
            <person name="Lin C.F."/>
            <person name="Lin M.F."/>
            <person name="Lindblad-Toh K."/>
            <person name="Llopart A."/>
            <person name="Long M."/>
            <person name="Low L."/>
            <person name="Lozovsky E."/>
            <person name="Lu J."/>
            <person name="Luo M."/>
            <person name="Machado C.A."/>
            <person name="Makalowski W."/>
            <person name="Marzo M."/>
            <person name="Matsuda M."/>
            <person name="Matzkin L."/>
            <person name="McAllister B."/>
            <person name="McBride C.S."/>
            <person name="McKernan B."/>
            <person name="McKernan K."/>
            <person name="Mendez-Lago M."/>
            <person name="Minx P."/>
            <person name="Mollenhauer M.U."/>
            <person name="Montooth K."/>
            <person name="Mount S.M."/>
            <person name="Mu X."/>
            <person name="Myers E."/>
            <person name="Negre B."/>
            <person name="Newfeld S."/>
            <person name="Nielsen R."/>
            <person name="Noor M.A."/>
            <person name="O'Grady P."/>
            <person name="Pachter L."/>
            <person name="Papaceit M."/>
            <person name="Parisi M.J."/>
            <person name="Parisi M."/>
            <person name="Parts L."/>
            <person name="Pedersen J.S."/>
            <person name="Pesole G."/>
            <person name="Phillippy A.M."/>
            <person name="Ponting C.P."/>
            <person name="Pop M."/>
            <person name="Porcelli D."/>
            <person name="Powell J.R."/>
            <person name="Prohaska S."/>
            <person name="Pruitt K."/>
            <person name="Puig M."/>
            <person name="Quesneville H."/>
            <person name="Ram K.R."/>
            <person name="Rand D."/>
            <person name="Rasmussen M.D."/>
            <person name="Reed L.K."/>
            <person name="Reenan R."/>
            <person name="Reily A."/>
            <person name="Remington K.A."/>
            <person name="Rieger T.T."/>
            <person name="Ritchie M.G."/>
            <person name="Robin C."/>
            <person name="Rogers Y.H."/>
            <person name="Rohde C."/>
            <person name="Rozas J."/>
            <person name="Rubenfield M.J."/>
            <person name="Ruiz A."/>
            <person name="Russo S."/>
            <person name="Salzberg S.L."/>
            <person name="Sanchez-Gracia A."/>
            <person name="Saranga D.J."/>
            <person name="Sato H."/>
            <person name="Schaeffer S.W."/>
            <person name="Schatz M.C."/>
            <person name="Schlenke T."/>
            <person name="Schwartz R."/>
            <person name="Segarra C."/>
            <person name="Singh R.S."/>
            <person name="Sirot L."/>
            <person name="Sirota M."/>
            <person name="Sisneros N.B."/>
            <person name="Smith C.D."/>
            <person name="Smith T.F."/>
            <person name="Spieth J."/>
            <person name="Stage D.E."/>
            <person name="Stark A."/>
            <person name="Stephan W."/>
            <person name="Strausberg R.L."/>
            <person name="Strempel S."/>
            <person name="Sturgill D."/>
            <person name="Sutton G."/>
            <person name="Sutton G.G."/>
            <person name="Tao W."/>
            <person name="Teichmann S."/>
            <person name="Tobari Y.N."/>
            <person name="Tomimura Y."/>
            <person name="Tsolas J.M."/>
            <person name="Valente V.L."/>
            <person name="Venter E."/>
            <person name="Venter J.C."/>
            <person name="Vicario S."/>
            <person name="Vieira F.G."/>
            <person name="Vilella A.J."/>
            <person name="Villasante A."/>
            <person name="Walenz B."/>
            <person name="Wang J."/>
            <person name="Wasserman M."/>
            <person name="Watts T."/>
            <person name="Wilson D."/>
            <person name="Wilson R.K."/>
            <person name="Wing R.A."/>
            <person name="Wolfner M.F."/>
            <person name="Wong A."/>
            <person name="Wong G.K."/>
            <person name="Wu C.I."/>
            <person name="Wu G."/>
            <person name="Yamamoto D."/>
            <person name="Yang H.P."/>
            <person name="Yang S.P."/>
            <person name="Yorke J.A."/>
            <person name="Yoshida K."/>
            <person name="Zdobnov E."/>
            <person name="Zhang P."/>
            <person name="Zhang Y."/>
            <person name="Zimin A.V."/>
            <person name="Baldwin J."/>
            <person name="Abdouelleil A."/>
            <person name="Abdulkadir J."/>
            <person name="Abebe A."/>
            <person name="Abera B."/>
            <person name="Abreu J."/>
            <person name="Acer S.C."/>
            <person name="Aftuck L."/>
            <person name="Alexander A."/>
            <person name="An P."/>
            <person name="Anderson E."/>
            <person name="Anderson S."/>
            <person name="Arachi H."/>
            <person name="Azer M."/>
            <person name="Bachantsang P."/>
            <person name="Barry A."/>
            <person name="Bayul T."/>
            <person name="Berlin A."/>
            <person name="Bessette D."/>
            <person name="Bloom T."/>
            <person name="Blye J."/>
            <person name="Boguslavskiy L."/>
            <person name="Bonnet C."/>
            <person name="Boukhgalter B."/>
            <person name="Bourzgui I."/>
            <person name="Brown A."/>
            <person name="Cahill P."/>
            <person name="Channer S."/>
            <person name="Cheshatsang Y."/>
            <person name="Chuda L."/>
            <person name="Citroen M."/>
            <person name="Collymore A."/>
            <person name="Cooke P."/>
            <person name="Costello M."/>
            <person name="D'Aco K."/>
            <person name="Daza R."/>
            <person name="De Haan G."/>
            <person name="DeGray S."/>
            <person name="DeMaso C."/>
            <person name="Dhargay N."/>
            <person name="Dooley K."/>
            <person name="Dooley E."/>
            <person name="Doricent M."/>
            <person name="Dorje P."/>
            <person name="Dorjee K."/>
            <person name="Dupes A."/>
            <person name="Elong R."/>
            <person name="Falk J."/>
            <person name="Farina A."/>
            <person name="Faro S."/>
            <person name="Ferguson D."/>
            <person name="Fisher S."/>
            <person name="Foley C.D."/>
            <person name="Franke A."/>
            <person name="Friedrich D."/>
            <person name="Gadbois L."/>
            <person name="Gearin G."/>
            <person name="Gearin C.R."/>
            <person name="Giannoukos G."/>
            <person name="Goode T."/>
            <person name="Graham J."/>
            <person name="Grandbois E."/>
            <person name="Grewal S."/>
            <person name="Gyaltsen K."/>
            <person name="Hafez N."/>
            <person name="Hagos B."/>
            <person name="Hall J."/>
            <person name="Henson C."/>
            <person name="Hollinger A."/>
            <person name="Honan T."/>
            <person name="Huard M.D."/>
            <person name="Hughes L."/>
            <person name="Hurhula B."/>
            <person name="Husby M.E."/>
            <person name="Kamat A."/>
            <person name="Kanga B."/>
            <person name="Kashin S."/>
            <person name="Khazanovich D."/>
            <person name="Kisner P."/>
            <person name="Lance K."/>
            <person name="Lara M."/>
            <person name="Lee W."/>
            <person name="Lennon N."/>
            <person name="Letendre F."/>
            <person name="LeVine R."/>
            <person name="Lipovsky A."/>
            <person name="Liu X."/>
            <person name="Liu J."/>
            <person name="Liu S."/>
            <person name="Lokyitsang T."/>
            <person name="Lokyitsang Y."/>
            <person name="Lubonja R."/>
            <person name="Lui A."/>
            <person name="MacDonald P."/>
            <person name="Magnisalis V."/>
            <person name="Maru K."/>
            <person name="Matthews C."/>
            <person name="McCusker W."/>
            <person name="McDonough S."/>
            <person name="Mehta T."/>
            <person name="Meldrim J."/>
            <person name="Meneus L."/>
            <person name="Mihai O."/>
            <person name="Mihalev A."/>
            <person name="Mihova T."/>
            <person name="Mittelman R."/>
            <person name="Mlenga V."/>
            <person name="Montmayeur A."/>
            <person name="Mulrain L."/>
            <person name="Navidi A."/>
            <person name="Naylor J."/>
            <person name="Negash T."/>
            <person name="Nguyen T."/>
            <person name="Nguyen N."/>
            <person name="Nicol R."/>
            <person name="Norbu C."/>
            <person name="Norbu N."/>
            <person name="Novod N."/>
            <person name="O'Neill B."/>
            <person name="Osman S."/>
            <person name="Markiewicz E."/>
            <person name="Oyono O.L."/>
            <person name="Patti C."/>
            <person name="Phunkhang P."/>
            <person name="Pierre F."/>
            <person name="Priest M."/>
            <person name="Raghuraman S."/>
            <person name="Rege F."/>
            <person name="Reyes R."/>
            <person name="Rise C."/>
            <person name="Rogov P."/>
            <person name="Ross K."/>
            <person name="Ryan E."/>
            <person name="Settipalli S."/>
            <person name="Shea T."/>
            <person name="Sherpa N."/>
            <person name="Shi L."/>
            <person name="Shih D."/>
            <person name="Sparrow T."/>
            <person name="Spaulding J."/>
            <person name="Stalker J."/>
            <person name="Stange-Thomann N."/>
            <person name="Stavropoulos S."/>
            <person name="Stone C."/>
            <person name="Strader C."/>
            <person name="Tesfaye S."/>
            <person name="Thomson T."/>
            <person name="Thoulutsang Y."/>
            <person name="Thoulutsang D."/>
            <person name="Topham K."/>
            <person name="Topping I."/>
            <person name="Tsamla T."/>
            <person name="Vassiliev H."/>
            <person name="Vo A."/>
            <person name="Wangchuk T."/>
            <person name="Wangdi T."/>
            <person name="Weiand M."/>
            <person name="Wilkinson J."/>
            <person name="Wilson A."/>
            <person name="Yadav S."/>
            <person name="Young G."/>
            <person name="Yu Q."/>
            <person name="Zembek L."/>
            <person name="Zhong D."/>
            <person name="Zimmer A."/>
            <person name="Zwirko Z."/>
            <person name="Jaffe D.B."/>
            <person name="Alvarez P."/>
            <person name="Brockman W."/>
            <person name="Butler J."/>
            <person name="Chin C."/>
            <person name="Gnerre S."/>
            <person name="Grabherr M."/>
            <person name="Kleber M."/>
            <person name="Mauceli E."/>
            <person name="MacCallum I."/>
        </authorList>
    </citation>
    <scope>NUCLEOTIDE SEQUENCE [LARGE SCALE GENOMIC DNA]</scope>
    <source>
        <strain evidence="2">Tucson 15287-2541.00</strain>
    </source>
</reference>
<dbReference type="Gene3D" id="3.40.720.10">
    <property type="entry name" value="Alkaline Phosphatase, subunit A"/>
    <property type="match status" value="1"/>
</dbReference>